<dbReference type="InterPro" id="IPR008978">
    <property type="entry name" value="HSP20-like_chaperone"/>
</dbReference>
<evidence type="ECO:0000259" key="6">
    <source>
        <dbReference type="PROSITE" id="PS51401"/>
    </source>
</evidence>
<evidence type="ECO:0000259" key="5">
    <source>
        <dbReference type="PROSITE" id="PS51203"/>
    </source>
</evidence>
<dbReference type="Gene3D" id="2.60.40.790">
    <property type="match status" value="1"/>
</dbReference>
<feature type="domain" description="CS" evidence="5">
    <location>
        <begin position="222"/>
        <end position="311"/>
    </location>
</feature>
<dbReference type="PANTHER" id="PTHR46983:SF3">
    <property type="entry name" value="CHPADIPLOID STATE MAINTENANCE PROTEIN CHPA"/>
    <property type="match status" value="1"/>
</dbReference>
<dbReference type="InterPro" id="IPR007052">
    <property type="entry name" value="CS_dom"/>
</dbReference>
<evidence type="ECO:0000256" key="2">
    <source>
        <dbReference type="ARBA" id="ARBA00022737"/>
    </source>
</evidence>
<proteinExistence type="predicted"/>
<dbReference type="Proteomes" id="UP000027195">
    <property type="component" value="Unassembled WGS sequence"/>
</dbReference>
<name>A0A067MXB5_BOTB1</name>
<feature type="domain" description="CHORD" evidence="6">
    <location>
        <begin position="140"/>
        <end position="205"/>
    </location>
</feature>
<dbReference type="OrthoDB" id="1898560at2759"/>
<dbReference type="AlphaFoldDB" id="A0A067MXB5"/>
<dbReference type="Pfam" id="PF04969">
    <property type="entry name" value="CS"/>
    <property type="match status" value="1"/>
</dbReference>
<evidence type="ECO:0000256" key="4">
    <source>
        <dbReference type="SAM" id="MobiDB-lite"/>
    </source>
</evidence>
<keyword evidence="1" id="KW-0479">Metal-binding</keyword>
<dbReference type="PROSITE" id="PS51203">
    <property type="entry name" value="CS"/>
    <property type="match status" value="1"/>
</dbReference>
<evidence type="ECO:0000313" key="8">
    <source>
        <dbReference type="Proteomes" id="UP000027195"/>
    </source>
</evidence>
<keyword evidence="3" id="KW-0862">Zinc</keyword>
<evidence type="ECO:0008006" key="9">
    <source>
        <dbReference type="Google" id="ProtNLM"/>
    </source>
</evidence>
<gene>
    <name evidence="7" type="ORF">BOTBODRAFT_30924</name>
</gene>
<feature type="region of interest" description="Disordered" evidence="4">
    <location>
        <begin position="103"/>
        <end position="134"/>
    </location>
</feature>
<accession>A0A067MXB5</accession>
<dbReference type="Pfam" id="PF04968">
    <property type="entry name" value="CHORD"/>
    <property type="match status" value="2"/>
</dbReference>
<dbReference type="InterPro" id="IPR039790">
    <property type="entry name" value="CHRD1"/>
</dbReference>
<dbReference type="InterPro" id="IPR007051">
    <property type="entry name" value="CHORD_dom"/>
</dbReference>
<dbReference type="InParanoid" id="A0A067MXB5"/>
<evidence type="ECO:0000313" key="7">
    <source>
        <dbReference type="EMBL" id="KDQ16201.1"/>
    </source>
</evidence>
<evidence type="ECO:0000256" key="1">
    <source>
        <dbReference type="ARBA" id="ARBA00022723"/>
    </source>
</evidence>
<dbReference type="EMBL" id="KL198028">
    <property type="protein sequence ID" value="KDQ16201.1"/>
    <property type="molecule type" value="Genomic_DNA"/>
</dbReference>
<organism evidence="7 8">
    <name type="scientific">Botryobasidium botryosum (strain FD-172 SS1)</name>
    <dbReference type="NCBI Taxonomy" id="930990"/>
    <lineage>
        <taxon>Eukaryota</taxon>
        <taxon>Fungi</taxon>
        <taxon>Dikarya</taxon>
        <taxon>Basidiomycota</taxon>
        <taxon>Agaricomycotina</taxon>
        <taxon>Agaricomycetes</taxon>
        <taxon>Cantharellales</taxon>
        <taxon>Botryobasidiaceae</taxon>
        <taxon>Botryobasidium</taxon>
    </lineage>
</organism>
<dbReference type="CDD" id="cd06466">
    <property type="entry name" value="p23_CS_SGT1_like"/>
    <property type="match status" value="1"/>
</dbReference>
<evidence type="ECO:0000256" key="3">
    <source>
        <dbReference type="ARBA" id="ARBA00022833"/>
    </source>
</evidence>
<dbReference type="STRING" id="930990.A0A067MXB5"/>
<dbReference type="Gene3D" id="4.10.1130.20">
    <property type="match status" value="2"/>
</dbReference>
<feature type="region of interest" description="Disordered" evidence="4">
    <location>
        <begin position="67"/>
        <end position="87"/>
    </location>
</feature>
<dbReference type="PANTHER" id="PTHR46983">
    <property type="entry name" value="CYSTEINE AND HISTIDINE-RICH DOMAIN-CONTAINING PROTEIN 1"/>
    <property type="match status" value="1"/>
</dbReference>
<dbReference type="SUPFAM" id="SSF49764">
    <property type="entry name" value="HSP20-like chaperones"/>
    <property type="match status" value="1"/>
</dbReference>
<keyword evidence="2" id="KW-0677">Repeat</keyword>
<dbReference type="PROSITE" id="PS51401">
    <property type="entry name" value="CHORD"/>
    <property type="match status" value="2"/>
</dbReference>
<protein>
    <recommendedName>
        <fullName evidence="9">CHORD domain-containing protein</fullName>
    </recommendedName>
</protein>
<feature type="domain" description="CHORD" evidence="6">
    <location>
        <begin position="4"/>
        <end position="66"/>
    </location>
</feature>
<reference evidence="8" key="1">
    <citation type="journal article" date="2014" name="Proc. Natl. Acad. Sci. U.S.A.">
        <title>Extensive sampling of basidiomycete genomes demonstrates inadequacy of the white-rot/brown-rot paradigm for wood decay fungi.</title>
        <authorList>
            <person name="Riley R."/>
            <person name="Salamov A.A."/>
            <person name="Brown D.W."/>
            <person name="Nagy L.G."/>
            <person name="Floudas D."/>
            <person name="Held B.W."/>
            <person name="Levasseur A."/>
            <person name="Lombard V."/>
            <person name="Morin E."/>
            <person name="Otillar R."/>
            <person name="Lindquist E.A."/>
            <person name="Sun H."/>
            <person name="LaButti K.M."/>
            <person name="Schmutz J."/>
            <person name="Jabbour D."/>
            <person name="Luo H."/>
            <person name="Baker S.E."/>
            <person name="Pisabarro A.G."/>
            <person name="Walton J.D."/>
            <person name="Blanchette R.A."/>
            <person name="Henrissat B."/>
            <person name="Martin F."/>
            <person name="Cullen D."/>
            <person name="Hibbett D.S."/>
            <person name="Grigoriev I.V."/>
        </authorList>
    </citation>
    <scope>NUCLEOTIDE SEQUENCE [LARGE SCALE GENOMIC DNA]</scope>
    <source>
        <strain evidence="8">FD-172 SS1</strain>
    </source>
</reference>
<keyword evidence="8" id="KW-1185">Reference proteome</keyword>
<dbReference type="GO" id="GO:0046872">
    <property type="term" value="F:metal ion binding"/>
    <property type="evidence" value="ECO:0007669"/>
    <property type="project" value="UniProtKB-KW"/>
</dbReference>
<dbReference type="HOGENOM" id="CLU_040079_1_0_1"/>
<sequence length="352" mass="38324">MARCTRKGCGKEYDQDQNTEGACSFHPGAPVFHEGLKSWSCCEDTNKPVLDFESFMQLPGCTRGVHTSEKPLAPAPTPATPSNDQPLAKFSKTEDGKEVYTSTTVITPGPAPEVSTPSTPAPVEEDEDDLSAPVDPGTTCKRLGCGKAFISDEASRTGTGEDAICVYHPLPPIFREGSKGYFCCKRRVLEFDEFLKIAGCKTGKHVFVKKSKPSDKASGDEFIKCRIDHYQTPTHVHVSVFGKQVDKAKSTVKFEVDQVHLDLYLPGSKRFVRTVTLYGPIDPSLSNFQIFGTKVELTLTKQDGRSWNLLEKPPNDVALPAGFNITFGVAGRTGTVGAKELVLDGDNKLKTS</sequence>